<organism evidence="13 14">
    <name type="scientific">Noviluteimonas caseinilytica</name>
    <dbReference type="NCBI Taxonomy" id="2675101"/>
    <lineage>
        <taxon>Bacteria</taxon>
        <taxon>Pseudomonadati</taxon>
        <taxon>Pseudomonadota</taxon>
        <taxon>Gammaproteobacteria</taxon>
        <taxon>Lysobacterales</taxon>
        <taxon>Lysobacteraceae</taxon>
        <taxon>Noviluteimonas</taxon>
    </lineage>
</organism>
<dbReference type="HAMAP" id="MF_00244">
    <property type="entry name" value="NaMN_adenylyltr"/>
    <property type="match status" value="1"/>
</dbReference>
<keyword evidence="4 11" id="KW-0662">Pyridine nucleotide biosynthesis</keyword>
<evidence type="ECO:0000313" key="14">
    <source>
        <dbReference type="Proteomes" id="UP000681317"/>
    </source>
</evidence>
<feature type="domain" description="Cytidyltransferase-like" evidence="12">
    <location>
        <begin position="8"/>
        <end position="191"/>
    </location>
</feature>
<dbReference type="EC" id="2.7.7.18" evidence="11"/>
<dbReference type="SUPFAM" id="SSF52374">
    <property type="entry name" value="Nucleotidylyl transferase"/>
    <property type="match status" value="1"/>
</dbReference>
<gene>
    <name evidence="11" type="primary">nadD</name>
    <name evidence="13" type="ORF">LYSCAS_20970</name>
</gene>
<comment type="catalytic activity">
    <reaction evidence="10 11">
        <text>nicotinate beta-D-ribonucleotide + ATP + H(+) = deamido-NAD(+) + diphosphate</text>
        <dbReference type="Rhea" id="RHEA:22860"/>
        <dbReference type="ChEBI" id="CHEBI:15378"/>
        <dbReference type="ChEBI" id="CHEBI:30616"/>
        <dbReference type="ChEBI" id="CHEBI:33019"/>
        <dbReference type="ChEBI" id="CHEBI:57502"/>
        <dbReference type="ChEBI" id="CHEBI:58437"/>
        <dbReference type="EC" id="2.7.7.18"/>
    </reaction>
</comment>
<evidence type="ECO:0000259" key="12">
    <source>
        <dbReference type="Pfam" id="PF01467"/>
    </source>
</evidence>
<dbReference type="Gene3D" id="3.40.50.620">
    <property type="entry name" value="HUPs"/>
    <property type="match status" value="1"/>
</dbReference>
<reference evidence="13 14" key="1">
    <citation type="submission" date="2021-03" db="EMBL/GenBank/DDBJ databases">
        <title>Complete Genome Sequences of Two Lysobacter Strains Isolated from Sea Water (Lysobacter caseinilyticus) and Soil (Lysobacter helvus) in South Korea.</title>
        <authorList>
            <person name="Watanabe Y."/>
            <person name="Arakawa K."/>
        </authorList>
    </citation>
    <scope>NUCLEOTIDE SEQUENCE [LARGE SCALE GENOMIC DNA]</scope>
    <source>
        <strain evidence="13 14">KVB24</strain>
    </source>
</reference>
<dbReference type="RefSeq" id="WP_213434017.1">
    <property type="nucleotide sequence ID" value="NZ_AP024545.1"/>
</dbReference>
<dbReference type="PANTHER" id="PTHR39321:SF3">
    <property type="entry name" value="PHOSPHOPANTETHEINE ADENYLYLTRANSFERASE"/>
    <property type="match status" value="1"/>
</dbReference>
<protein>
    <recommendedName>
        <fullName evidence="11">Probable nicotinate-nucleotide adenylyltransferase</fullName>
        <ecNumber evidence="11">2.7.7.18</ecNumber>
    </recommendedName>
    <alternativeName>
        <fullName evidence="11">Deamido-NAD(+) diphosphorylase</fullName>
    </alternativeName>
    <alternativeName>
        <fullName evidence="11">Deamido-NAD(+) pyrophosphorylase</fullName>
    </alternativeName>
    <alternativeName>
        <fullName evidence="11">Nicotinate mononucleotide adenylyltransferase</fullName>
        <shortName evidence="11">NaMN adenylyltransferase</shortName>
    </alternativeName>
</protein>
<evidence type="ECO:0000256" key="6">
    <source>
        <dbReference type="ARBA" id="ARBA00022695"/>
    </source>
</evidence>
<dbReference type="Proteomes" id="UP000681317">
    <property type="component" value="Chromosome"/>
</dbReference>
<keyword evidence="5 11" id="KW-0808">Transferase</keyword>
<evidence type="ECO:0000256" key="10">
    <source>
        <dbReference type="ARBA" id="ARBA00048721"/>
    </source>
</evidence>
<dbReference type="NCBIfam" id="TIGR00125">
    <property type="entry name" value="cyt_tran_rel"/>
    <property type="match status" value="1"/>
</dbReference>
<keyword evidence="9 11" id="KW-0520">NAD</keyword>
<evidence type="ECO:0000256" key="11">
    <source>
        <dbReference type="HAMAP-Rule" id="MF_00244"/>
    </source>
</evidence>
<comment type="function">
    <text evidence="1 11">Catalyzes the reversible adenylation of nicotinate mononucleotide (NaMN) to nicotinic acid adenine dinucleotide (NaAD).</text>
</comment>
<evidence type="ECO:0000313" key="13">
    <source>
        <dbReference type="EMBL" id="BCT93073.1"/>
    </source>
</evidence>
<evidence type="ECO:0000256" key="5">
    <source>
        <dbReference type="ARBA" id="ARBA00022679"/>
    </source>
</evidence>
<evidence type="ECO:0000256" key="9">
    <source>
        <dbReference type="ARBA" id="ARBA00023027"/>
    </source>
</evidence>
<keyword evidence="7 11" id="KW-0547">Nucleotide-binding</keyword>
<evidence type="ECO:0000256" key="4">
    <source>
        <dbReference type="ARBA" id="ARBA00022642"/>
    </source>
</evidence>
<name>A0ABM7Q733_9GAMM</name>
<evidence type="ECO:0000256" key="2">
    <source>
        <dbReference type="ARBA" id="ARBA00005019"/>
    </source>
</evidence>
<keyword evidence="8 11" id="KW-0067">ATP-binding</keyword>
<evidence type="ECO:0000256" key="8">
    <source>
        <dbReference type="ARBA" id="ARBA00022840"/>
    </source>
</evidence>
<comment type="pathway">
    <text evidence="2 11">Cofactor biosynthesis; NAD(+) biosynthesis; deamido-NAD(+) from nicotinate D-ribonucleotide: step 1/1.</text>
</comment>
<dbReference type="Pfam" id="PF01467">
    <property type="entry name" value="CTP_transf_like"/>
    <property type="match status" value="1"/>
</dbReference>
<dbReference type="CDD" id="cd02165">
    <property type="entry name" value="NMNAT"/>
    <property type="match status" value="1"/>
</dbReference>
<dbReference type="InterPro" id="IPR004821">
    <property type="entry name" value="Cyt_trans-like"/>
</dbReference>
<dbReference type="PANTHER" id="PTHR39321">
    <property type="entry name" value="NICOTINATE-NUCLEOTIDE ADENYLYLTRANSFERASE-RELATED"/>
    <property type="match status" value="1"/>
</dbReference>
<evidence type="ECO:0000256" key="1">
    <source>
        <dbReference type="ARBA" id="ARBA00002324"/>
    </source>
</evidence>
<dbReference type="NCBIfam" id="NF000839">
    <property type="entry name" value="PRK00071.1-1"/>
    <property type="match status" value="1"/>
</dbReference>
<comment type="similarity">
    <text evidence="3 11">Belongs to the NadD family.</text>
</comment>
<sequence length="236" mass="26139">MTPLMLCYGGTFDPVHTGHLAIARAVRDAMHADVFLLPAADPPHKGPTHADAKQRARMLELAVQGEPGLHVDRRELRRAGPSYTFDTLRELRDEVGPHVPIAWIVGGDSVFELAAWHRWRELFDLAHLLAIARPGAPIERDVLAARAPAVQAELEPRWCLPGQLHSMPAGGFAEFPLPQARPESSTELRRRIAAGDPRWPDWVPPPVADFIREHRLYDGRARDADAFTPAAENGPV</sequence>
<keyword evidence="6 11" id="KW-0548">Nucleotidyltransferase</keyword>
<dbReference type="InterPro" id="IPR014729">
    <property type="entry name" value="Rossmann-like_a/b/a_fold"/>
</dbReference>
<dbReference type="NCBIfam" id="TIGR00482">
    <property type="entry name" value="nicotinate (nicotinamide) nucleotide adenylyltransferase"/>
    <property type="match status" value="1"/>
</dbReference>
<accession>A0ABM7Q733</accession>
<keyword evidence="14" id="KW-1185">Reference proteome</keyword>
<dbReference type="EMBL" id="AP024545">
    <property type="protein sequence ID" value="BCT93073.1"/>
    <property type="molecule type" value="Genomic_DNA"/>
</dbReference>
<evidence type="ECO:0000256" key="7">
    <source>
        <dbReference type="ARBA" id="ARBA00022741"/>
    </source>
</evidence>
<proteinExistence type="inferred from homology"/>
<dbReference type="InterPro" id="IPR005248">
    <property type="entry name" value="NadD/NMNAT"/>
</dbReference>
<evidence type="ECO:0000256" key="3">
    <source>
        <dbReference type="ARBA" id="ARBA00009014"/>
    </source>
</evidence>